<name>A0A1F7X4X1_9BACT</name>
<dbReference type="CDD" id="cd06223">
    <property type="entry name" value="PRTases_typeI"/>
    <property type="match status" value="1"/>
</dbReference>
<dbReference type="PANTHER" id="PTHR47505:SF1">
    <property type="entry name" value="DNA UTILIZATION PROTEIN YHGH"/>
    <property type="match status" value="1"/>
</dbReference>
<dbReference type="Gene3D" id="3.40.50.2020">
    <property type="match status" value="1"/>
</dbReference>
<comment type="similarity">
    <text evidence="1">Belongs to the ComF/GntX family.</text>
</comment>
<dbReference type="PANTHER" id="PTHR47505">
    <property type="entry name" value="DNA UTILIZATION PROTEIN YHGH"/>
    <property type="match status" value="1"/>
</dbReference>
<dbReference type="EMBL" id="MGFR01000001">
    <property type="protein sequence ID" value="OGM10150.1"/>
    <property type="molecule type" value="Genomic_DNA"/>
</dbReference>
<accession>A0A1F7X4X1</accession>
<gene>
    <name evidence="3" type="ORF">A2Y68_01785</name>
</gene>
<feature type="domain" description="Double zinc ribbon" evidence="2">
    <location>
        <begin position="3"/>
        <end position="53"/>
    </location>
</feature>
<dbReference type="InterPro" id="IPR029057">
    <property type="entry name" value="PRTase-like"/>
</dbReference>
<dbReference type="InterPro" id="IPR000836">
    <property type="entry name" value="PRTase_dom"/>
</dbReference>
<dbReference type="Pfam" id="PF18912">
    <property type="entry name" value="DZR_2"/>
    <property type="match status" value="1"/>
</dbReference>
<evidence type="ECO:0000313" key="4">
    <source>
        <dbReference type="Proteomes" id="UP000176778"/>
    </source>
</evidence>
<dbReference type="SUPFAM" id="SSF53271">
    <property type="entry name" value="PRTase-like"/>
    <property type="match status" value="1"/>
</dbReference>
<dbReference type="Proteomes" id="UP000176778">
    <property type="component" value="Unassembled WGS sequence"/>
</dbReference>
<evidence type="ECO:0000259" key="2">
    <source>
        <dbReference type="Pfam" id="PF18912"/>
    </source>
</evidence>
<sequence length="224" mass="25090">MDILDIIFPKTCFGCGKKGTYLCAACLAKESLEMQICPICFKASISGKTHPSCRRPLGLDGLYSLWGYKRGVRKAILTMKYRFAFDIAGELSSHAAESLGSGFNPFPKKALLVPIPVYKDRKNWRGFNQAEEVGKRLASLMKWDFSSKLLIKDKKTLAQTGLSREQRRLNLSGAFTLKENHFPFNRPVILFDDVWTTGSTLKEACSVLKQKGVKKVRGLTLCRG</sequence>
<dbReference type="InterPro" id="IPR051910">
    <property type="entry name" value="ComF/GntX_DNA_util-trans"/>
</dbReference>
<dbReference type="AlphaFoldDB" id="A0A1F7X4X1"/>
<dbReference type="STRING" id="1802479.A2Y68_01785"/>
<reference evidence="3 4" key="1">
    <citation type="journal article" date="2016" name="Nat. Commun.">
        <title>Thousands of microbial genomes shed light on interconnected biogeochemical processes in an aquifer system.</title>
        <authorList>
            <person name="Anantharaman K."/>
            <person name="Brown C.T."/>
            <person name="Hug L.A."/>
            <person name="Sharon I."/>
            <person name="Castelle C.J."/>
            <person name="Probst A.J."/>
            <person name="Thomas B.C."/>
            <person name="Singh A."/>
            <person name="Wilkins M.J."/>
            <person name="Karaoz U."/>
            <person name="Brodie E.L."/>
            <person name="Williams K.H."/>
            <person name="Hubbard S.S."/>
            <person name="Banfield J.F."/>
        </authorList>
    </citation>
    <scope>NUCLEOTIDE SEQUENCE [LARGE SCALE GENOMIC DNA]</scope>
</reference>
<organism evidence="3 4">
    <name type="scientific">Candidatus Woesebacteria bacterium RBG_13_46_13</name>
    <dbReference type="NCBI Taxonomy" id="1802479"/>
    <lineage>
        <taxon>Bacteria</taxon>
        <taxon>Candidatus Woeseibacteriota</taxon>
    </lineage>
</organism>
<comment type="caution">
    <text evidence="3">The sequence shown here is derived from an EMBL/GenBank/DDBJ whole genome shotgun (WGS) entry which is preliminary data.</text>
</comment>
<protein>
    <recommendedName>
        <fullName evidence="2">Double zinc ribbon domain-containing protein</fullName>
    </recommendedName>
</protein>
<proteinExistence type="inferred from homology"/>
<dbReference type="InterPro" id="IPR044005">
    <property type="entry name" value="DZR_2"/>
</dbReference>
<evidence type="ECO:0000256" key="1">
    <source>
        <dbReference type="ARBA" id="ARBA00008007"/>
    </source>
</evidence>
<evidence type="ECO:0000313" key="3">
    <source>
        <dbReference type="EMBL" id="OGM10150.1"/>
    </source>
</evidence>